<evidence type="ECO:0000256" key="8">
    <source>
        <dbReference type="ARBA" id="ARBA00022843"/>
    </source>
</evidence>
<dbReference type="GO" id="GO:0042594">
    <property type="term" value="P:response to starvation"/>
    <property type="evidence" value="ECO:0007669"/>
    <property type="project" value="TreeGrafter"/>
</dbReference>
<accession>A0AAE0QTH9</accession>
<evidence type="ECO:0000256" key="13">
    <source>
        <dbReference type="ARBA" id="ARBA00023242"/>
    </source>
</evidence>
<evidence type="ECO:0000256" key="16">
    <source>
        <dbReference type="ARBA" id="ARBA00074831"/>
    </source>
</evidence>
<dbReference type="InterPro" id="IPR048382">
    <property type="entry name" value="BCAS3_WD40"/>
</dbReference>
<keyword evidence="4" id="KW-0963">Cytoplasm</keyword>
<evidence type="ECO:0000259" key="18">
    <source>
        <dbReference type="Pfam" id="PF12490"/>
    </source>
</evidence>
<keyword evidence="7" id="KW-0037">Angiogenesis</keyword>
<dbReference type="GO" id="GO:0005634">
    <property type="term" value="C:nucleus"/>
    <property type="evidence" value="ECO:0007669"/>
    <property type="project" value="UniProtKB-SubCell"/>
</dbReference>
<feature type="region of interest" description="Disordered" evidence="17">
    <location>
        <begin position="308"/>
        <end position="332"/>
    </location>
</feature>
<protein>
    <recommendedName>
        <fullName evidence="16">BCAS3 microtubule associated cell migration factor</fullName>
    </recommendedName>
</protein>
<dbReference type="GO" id="GO:0000407">
    <property type="term" value="C:phagophore assembly site"/>
    <property type="evidence" value="ECO:0007669"/>
    <property type="project" value="UniProtKB-SubCell"/>
</dbReference>
<proteinExistence type="inferred from homology"/>
<dbReference type="SUPFAM" id="SSF50978">
    <property type="entry name" value="WD40 repeat-like"/>
    <property type="match status" value="1"/>
</dbReference>
<comment type="subcellular location">
    <subcellularLocation>
        <location evidence="2">Cytoplasm</location>
        <location evidence="2">Cytoskeleton</location>
    </subcellularLocation>
    <subcellularLocation>
        <location evidence="1">Nucleus</location>
    </subcellularLocation>
    <subcellularLocation>
        <location evidence="3">Preautophagosomal structure</location>
    </subcellularLocation>
</comment>
<keyword evidence="9" id="KW-0007">Acetylation</keyword>
<feature type="domain" description="BCAS3 WD40" evidence="19">
    <location>
        <begin position="587"/>
        <end position="628"/>
    </location>
</feature>
<dbReference type="InterPro" id="IPR045142">
    <property type="entry name" value="BCAS3-like"/>
</dbReference>
<name>A0AAE0QTH9_9TELE</name>
<feature type="compositionally biased region" description="Low complexity" evidence="17">
    <location>
        <begin position="999"/>
        <end position="1013"/>
    </location>
</feature>
<keyword evidence="11" id="KW-0804">Transcription</keyword>
<evidence type="ECO:0000256" key="15">
    <source>
        <dbReference type="ARBA" id="ARBA00066095"/>
    </source>
</evidence>
<gene>
    <name evidence="20" type="ORF">QTP70_025962</name>
</gene>
<feature type="region of interest" description="Disordered" evidence="17">
    <location>
        <begin position="978"/>
        <end position="1040"/>
    </location>
</feature>
<evidence type="ECO:0000256" key="2">
    <source>
        <dbReference type="ARBA" id="ARBA00004245"/>
    </source>
</evidence>
<dbReference type="GO" id="GO:0006914">
    <property type="term" value="P:autophagy"/>
    <property type="evidence" value="ECO:0007669"/>
    <property type="project" value="InterPro"/>
</dbReference>
<keyword evidence="12" id="KW-0206">Cytoskeleton</keyword>
<keyword evidence="21" id="KW-1185">Reference proteome</keyword>
<organism evidence="20 21">
    <name type="scientific">Hemibagrus guttatus</name>
    <dbReference type="NCBI Taxonomy" id="175788"/>
    <lineage>
        <taxon>Eukaryota</taxon>
        <taxon>Metazoa</taxon>
        <taxon>Chordata</taxon>
        <taxon>Craniata</taxon>
        <taxon>Vertebrata</taxon>
        <taxon>Euteleostomi</taxon>
        <taxon>Actinopterygii</taxon>
        <taxon>Neopterygii</taxon>
        <taxon>Teleostei</taxon>
        <taxon>Ostariophysi</taxon>
        <taxon>Siluriformes</taxon>
        <taxon>Bagridae</taxon>
        <taxon>Hemibagrus</taxon>
    </lineage>
</organism>
<evidence type="ECO:0000256" key="11">
    <source>
        <dbReference type="ARBA" id="ARBA00023163"/>
    </source>
</evidence>
<evidence type="ECO:0000256" key="4">
    <source>
        <dbReference type="ARBA" id="ARBA00022490"/>
    </source>
</evidence>
<evidence type="ECO:0000256" key="17">
    <source>
        <dbReference type="SAM" id="MobiDB-lite"/>
    </source>
</evidence>
<feature type="domain" description="BCAS3" evidence="18">
    <location>
        <begin position="791"/>
        <end position="835"/>
    </location>
</feature>
<evidence type="ECO:0000256" key="12">
    <source>
        <dbReference type="ARBA" id="ARBA00023212"/>
    </source>
</evidence>
<evidence type="ECO:0000256" key="14">
    <source>
        <dbReference type="ARBA" id="ARBA00061169"/>
    </source>
</evidence>
<keyword evidence="13" id="KW-0539">Nucleus</keyword>
<evidence type="ECO:0000256" key="5">
    <source>
        <dbReference type="ARBA" id="ARBA00022499"/>
    </source>
</evidence>
<dbReference type="PANTHER" id="PTHR13268">
    <property type="entry name" value="BREAST CARCINOMA AMPLIFIED SEQUENCE 3"/>
    <property type="match status" value="1"/>
</dbReference>
<dbReference type="GO" id="GO:0005856">
    <property type="term" value="C:cytoskeleton"/>
    <property type="evidence" value="ECO:0007669"/>
    <property type="project" value="UniProtKB-SubCell"/>
</dbReference>
<dbReference type="InterPro" id="IPR015943">
    <property type="entry name" value="WD40/YVTN_repeat-like_dom_sf"/>
</dbReference>
<evidence type="ECO:0000259" key="19">
    <source>
        <dbReference type="Pfam" id="PF21034"/>
    </source>
</evidence>
<dbReference type="GO" id="GO:0001525">
    <property type="term" value="P:angiogenesis"/>
    <property type="evidence" value="ECO:0007669"/>
    <property type="project" value="UniProtKB-KW"/>
</dbReference>
<evidence type="ECO:0000256" key="9">
    <source>
        <dbReference type="ARBA" id="ARBA00022990"/>
    </source>
</evidence>
<dbReference type="Pfam" id="PF21034">
    <property type="entry name" value="BCAS3_WD40"/>
    <property type="match status" value="2"/>
</dbReference>
<sequence>MMASDSPRRPSRCAGGVVVRAQAATEQSYMESVVTFLQDVVPQAYTGTPPTDEKEKIIWVRFEKADINDVARSPEFLEMHGSGVDPPLCLMIGYADGMQIWSVSLTGEAQELFSVRHGPVRAARILPAPQISPLNTDSFAEKRPLLGVCKSTGSSGTSPPYCCVDLYSLRTGEMVKSIQFKTPIYDLHCNKRILVVSLQEKIAAFDSCTFTKKFFVTSCYPCPGPNLNPIALGSRWLAYAENKLIRCHQSRGGACGDNSQSYTATVISAAKVNISAIIFLSVARQYSQFTTLKTGLTMVGKVVTQLTGTLPSGAPDEEGTAHSSTRRSPHQPGVITVIDTHTVGEGQVLVSEDSDGEGVVAHFPAHDKPISCMAFNPSGMLLVTADTLGHDFHVFQILTHPWASSQSAVHHLYTLHRGETEAKVQDICFSPDCRWVVVSTLRGTSHVFPINPYGGAPCARTHLSPRVVNRVSRFQKSAGLEEIEQELNSKQGGRCSPIAGLSSSPSGSPLHGAGVAVDTVYPSMLSSPQGNSGINQYPVHTESTLLMCAQQAPAAQWVFVEPPGEALKVGLLLSGTFWSPVFFFPPGTKLTNQESYNNFTNNNMGNPRLSSLPSLTVVLPLAQIKQPMTLGTITKRTGKAKPPPQISPSKSIGGEFCVAAVFASSRSWFITNPNMKREKDQFRQAVVDSLYIASCYGNLVEHVLEPRPISTAQKIGDDTPLELNTCPRACWTLARTPQWNELQPPFSSSHPLVQASDLVQYYQYLLAGLLPPGSPGPITRQGSYDSLASDHSSQEDEEWLSQVEIVTHTGPHRRLWMGPQFQFKTIHPSGQTTVISSSSSVLQSQGPSDTQQPLLDFDTDDLELHSLRIQPVRSEPMTMPGSSCLIPERVGQTTVIDTGSEYIDNALHVVCPLAMIPGTDHRSETSTALSPLPTRTFDHSVTLLEVCGSWPESFGLRHMSSVDATDEGLRERLAEAMSESPSRDIVGSGTAELQREGSIETLSNSSGSTSGSIPRNFEGYRSPLPTNESQPLSLYPTAFP</sequence>
<comment type="caution">
    <text evidence="20">The sequence shown here is derived from an EMBL/GenBank/DDBJ whole genome shotgun (WGS) entry which is preliminary data.</text>
</comment>
<keyword evidence="8" id="KW-0832">Ubl conjugation</keyword>
<reference evidence="20" key="1">
    <citation type="submission" date="2023-06" db="EMBL/GenBank/DDBJ databases">
        <title>Male Hemibagrus guttatus genome.</title>
        <authorList>
            <person name="Bian C."/>
        </authorList>
    </citation>
    <scope>NUCLEOTIDE SEQUENCE</scope>
    <source>
        <strain evidence="20">Male_cb2023</strain>
        <tissue evidence="20">Muscle</tissue>
    </source>
</reference>
<evidence type="ECO:0000256" key="1">
    <source>
        <dbReference type="ARBA" id="ARBA00004123"/>
    </source>
</evidence>
<evidence type="ECO:0000256" key="3">
    <source>
        <dbReference type="ARBA" id="ARBA00004329"/>
    </source>
</evidence>
<evidence type="ECO:0000256" key="7">
    <source>
        <dbReference type="ARBA" id="ARBA00022657"/>
    </source>
</evidence>
<dbReference type="Pfam" id="PF12490">
    <property type="entry name" value="BCAS3"/>
    <property type="match status" value="1"/>
</dbReference>
<dbReference type="AlphaFoldDB" id="A0AAE0QTH9"/>
<comment type="subunit">
    <text evidence="15">Interacts with histone H3, ESR1, KAT2B and PELP1; the interactions occur in a estrogen-dependent manner. Interacts with beta-tubulin and VIM. Interacts (via C-terminal) with PHAF1; the interaction is requrired for the association with the phagophore.</text>
</comment>
<feature type="domain" description="BCAS3 WD40" evidence="19">
    <location>
        <begin position="55"/>
        <end position="536"/>
    </location>
</feature>
<dbReference type="Gene3D" id="2.130.10.10">
    <property type="entry name" value="YVTN repeat-like/Quinoprotein amine dehydrogenase"/>
    <property type="match status" value="1"/>
</dbReference>
<keyword evidence="5" id="KW-1017">Isopeptide bond</keyword>
<dbReference type="SMART" id="SM00320">
    <property type="entry name" value="WD40"/>
    <property type="match status" value="3"/>
</dbReference>
<dbReference type="Proteomes" id="UP001274896">
    <property type="component" value="Unassembled WGS sequence"/>
</dbReference>
<keyword evidence="10" id="KW-0805">Transcription regulation</keyword>
<evidence type="ECO:0000256" key="10">
    <source>
        <dbReference type="ARBA" id="ARBA00023015"/>
    </source>
</evidence>
<dbReference type="InterPro" id="IPR036322">
    <property type="entry name" value="WD40_repeat_dom_sf"/>
</dbReference>
<dbReference type="InterPro" id="IPR022175">
    <property type="entry name" value="BCAS3_dom"/>
</dbReference>
<evidence type="ECO:0000313" key="20">
    <source>
        <dbReference type="EMBL" id="KAK3531649.1"/>
    </source>
</evidence>
<evidence type="ECO:0000256" key="6">
    <source>
        <dbReference type="ARBA" id="ARBA00022553"/>
    </source>
</evidence>
<dbReference type="InterPro" id="IPR001680">
    <property type="entry name" value="WD40_rpt"/>
</dbReference>
<dbReference type="PANTHER" id="PTHR13268:SF0">
    <property type="entry name" value="BCAS3 MICROTUBULE ASSOCIATED CELL MIGRATION FACTOR"/>
    <property type="match status" value="1"/>
</dbReference>
<dbReference type="FunFam" id="2.130.10.10:FF:000422">
    <property type="entry name" value="BCAS3 microtubule-associated cell migration factor"/>
    <property type="match status" value="1"/>
</dbReference>
<keyword evidence="6" id="KW-0597">Phosphoprotein</keyword>
<dbReference type="EMBL" id="JAUCMX010000011">
    <property type="protein sequence ID" value="KAK3531649.1"/>
    <property type="molecule type" value="Genomic_DNA"/>
</dbReference>
<comment type="similarity">
    <text evidence="14">Belongs to the BCAS3 family.</text>
</comment>
<evidence type="ECO:0000313" key="21">
    <source>
        <dbReference type="Proteomes" id="UP001274896"/>
    </source>
</evidence>